<dbReference type="EMBL" id="AUPL01002639">
    <property type="protein sequence ID" value="ESL09638.1"/>
    <property type="molecule type" value="Genomic_DNA"/>
</dbReference>
<comment type="caution">
    <text evidence="4">The sequence shown here is derived from an EMBL/GenBank/DDBJ whole genome shotgun (WGS) entry which is preliminary data.</text>
</comment>
<dbReference type="OrthoDB" id="120976at2759"/>
<dbReference type="InterPro" id="IPR001611">
    <property type="entry name" value="Leu-rich_rpt"/>
</dbReference>
<protein>
    <recommendedName>
        <fullName evidence="6">Leucine-rich repeat protein (LRRP)</fullName>
    </recommendedName>
</protein>
<dbReference type="InterPro" id="IPR032675">
    <property type="entry name" value="LRR_dom_sf"/>
</dbReference>
<dbReference type="GO" id="GO:0005096">
    <property type="term" value="F:GTPase activator activity"/>
    <property type="evidence" value="ECO:0007669"/>
    <property type="project" value="UniProtKB-KW"/>
</dbReference>
<dbReference type="InterPro" id="IPR006553">
    <property type="entry name" value="Leu-rich_rpt_Cys-con_subtyp"/>
</dbReference>
<dbReference type="InterPro" id="IPR027038">
    <property type="entry name" value="RanGap"/>
</dbReference>
<evidence type="ECO:0000256" key="2">
    <source>
        <dbReference type="ARBA" id="ARBA00022614"/>
    </source>
</evidence>
<accession>A0A061J2J6</accession>
<dbReference type="Gene3D" id="3.80.10.10">
    <property type="entry name" value="Ribonuclease Inhibitor"/>
    <property type="match status" value="3"/>
</dbReference>
<evidence type="ECO:0008006" key="6">
    <source>
        <dbReference type="Google" id="ProtNLM"/>
    </source>
</evidence>
<evidence type="ECO:0000256" key="1">
    <source>
        <dbReference type="ARBA" id="ARBA00022468"/>
    </source>
</evidence>
<dbReference type="PANTHER" id="PTHR24113:SF12">
    <property type="entry name" value="RAN GTPASE-ACTIVATING PROTEIN 1"/>
    <property type="match status" value="1"/>
</dbReference>
<dbReference type="GO" id="GO:0006913">
    <property type="term" value="P:nucleocytoplasmic transport"/>
    <property type="evidence" value="ECO:0007669"/>
    <property type="project" value="TreeGrafter"/>
</dbReference>
<dbReference type="GO" id="GO:0048471">
    <property type="term" value="C:perinuclear region of cytoplasm"/>
    <property type="evidence" value="ECO:0007669"/>
    <property type="project" value="TreeGrafter"/>
</dbReference>
<dbReference type="VEuPathDB" id="TriTrypDB:TRSC58_02639"/>
<evidence type="ECO:0000313" key="5">
    <source>
        <dbReference type="Proteomes" id="UP000031737"/>
    </source>
</evidence>
<evidence type="ECO:0000256" key="3">
    <source>
        <dbReference type="ARBA" id="ARBA00022737"/>
    </source>
</evidence>
<dbReference type="GO" id="GO:0031267">
    <property type="term" value="F:small GTPase binding"/>
    <property type="evidence" value="ECO:0007669"/>
    <property type="project" value="TreeGrafter"/>
</dbReference>
<dbReference type="SMART" id="SM00368">
    <property type="entry name" value="LRR_RI"/>
    <property type="match status" value="7"/>
</dbReference>
<gene>
    <name evidence="4" type="ORF">TRSC58_02639</name>
</gene>
<evidence type="ECO:0000313" key="4">
    <source>
        <dbReference type="EMBL" id="ESL09638.1"/>
    </source>
</evidence>
<keyword evidence="3" id="KW-0677">Repeat</keyword>
<sequence length="764" mass="82784">MRGRVFSSFVFACVPPPPLDGRDAREGVSLLCRSRSLSAGVSGSKDACGPLRMRRVAKKTFTATSTRRWRWSLGEAAVGPFIDALRLHLCQRAKQETEWDLDFAMLPSCNRPHAPDEVLRCCCAAMFSAARSVKHIAVTIPSAAVAAAVGRTLGTAQATSLHTLHLTLHDVAFLQDDSALAALLQAASTASSHLKCFRVTIVTCDLQHRLHWNRQAVRALAANIHSLALQVLSLEYVDLQGVNEEDLMLLCEAIARCRSLTQLSLRGSRGVLSRLPLLRIAVAGKRQLEILDLSSTLLGDVALEHLLDVLRASIGGWYRLRHLNLAETNVSAWGLQRMLCDAGELPFGETANITYLNFNSNGIDDEGVFFLASACMRCELLRELHMRHNRLTKKGAATLGSALLAAPFLRCLNLHSNPLGDEGLRALLQYAKYWPELRLLDVTRCRLTAWCIPPLGTALPLFGRLEEIALDRNDLRCLDARATSTLGDQREMPTGEVQLFAYDPAFMQGGTRGDWKVPTSFELDRRDALDGRHRFKGPEVVSNPPLSLESMGGVASFEQLGLTLSGCRELQRLTLSSCSLTDASFLAMAGALVVRRLTHLDLSANPLFARMDSLEALATLLRRASAFLRGLDLSCTGLGSVGVSLLADGYAPADAGAGVAGAASPLRSLTALQEIRLSSCRIGADGFEALADAFPAMSFLERVFLDGNAVRRADAIVSLLGALTELPSLKFVGLYGSVPHHLTSTVEASHECVALRRGGVIVHS</sequence>
<dbReference type="SUPFAM" id="SSF52047">
    <property type="entry name" value="RNI-like"/>
    <property type="match status" value="2"/>
</dbReference>
<dbReference type="PANTHER" id="PTHR24113">
    <property type="entry name" value="RAN GTPASE-ACTIVATING PROTEIN 1"/>
    <property type="match status" value="1"/>
</dbReference>
<dbReference type="SMART" id="SM00367">
    <property type="entry name" value="LRR_CC"/>
    <property type="match status" value="5"/>
</dbReference>
<dbReference type="Pfam" id="PF13516">
    <property type="entry name" value="LRR_6"/>
    <property type="match status" value="5"/>
</dbReference>
<reference evidence="4 5" key="1">
    <citation type="submission" date="2013-07" db="EMBL/GenBank/DDBJ databases">
        <authorList>
            <person name="Stoco P.H."/>
            <person name="Wagner G."/>
            <person name="Gerber A."/>
            <person name="Zaha A."/>
            <person name="Thompson C."/>
            <person name="Bartholomeu D.C."/>
            <person name="Luckemeyer D.D."/>
            <person name="Bahia D."/>
            <person name="Loreto E."/>
            <person name="Prestes E.B."/>
            <person name="Lima F.M."/>
            <person name="Rodrigues-Luiz G."/>
            <person name="Vallejo G.A."/>
            <person name="Filho J.F."/>
            <person name="Monteiro K.M."/>
            <person name="Tyler K.M."/>
            <person name="de Almeida L.G."/>
            <person name="Ortiz M.F."/>
            <person name="Siervo M.A."/>
            <person name="de Moraes M.H."/>
            <person name="Cunha O.L."/>
            <person name="Mendonca-Neto R."/>
            <person name="Silva R."/>
            <person name="Teixeira S.M."/>
            <person name="Murta S.M."/>
            <person name="Sincero T.C."/>
            <person name="Mendes T.A."/>
            <person name="Urmenyi T.P."/>
            <person name="Silva V.G."/>
            <person name="da Rocha W.D."/>
            <person name="Andersson B."/>
            <person name="Romanha A.J."/>
            <person name="Steindel M."/>
            <person name="de Vasconcelos A.T."/>
            <person name="Grisard E.C."/>
        </authorList>
    </citation>
    <scope>NUCLEOTIDE SEQUENCE [LARGE SCALE GENOMIC DNA]</scope>
    <source>
        <strain evidence="4 5">SC58</strain>
    </source>
</reference>
<name>A0A061J2J6_TRYRA</name>
<dbReference type="Proteomes" id="UP000031737">
    <property type="component" value="Unassembled WGS sequence"/>
</dbReference>
<dbReference type="GO" id="GO:0005829">
    <property type="term" value="C:cytosol"/>
    <property type="evidence" value="ECO:0007669"/>
    <property type="project" value="TreeGrafter"/>
</dbReference>
<dbReference type="AlphaFoldDB" id="A0A061J2J6"/>
<dbReference type="GO" id="GO:0005634">
    <property type="term" value="C:nucleus"/>
    <property type="evidence" value="ECO:0007669"/>
    <property type="project" value="TreeGrafter"/>
</dbReference>
<keyword evidence="1" id="KW-0343">GTPase activation</keyword>
<keyword evidence="5" id="KW-1185">Reference proteome</keyword>
<proteinExistence type="predicted"/>
<keyword evidence="2" id="KW-0433">Leucine-rich repeat</keyword>
<organism evidence="4 5">
    <name type="scientific">Trypanosoma rangeli SC58</name>
    <dbReference type="NCBI Taxonomy" id="429131"/>
    <lineage>
        <taxon>Eukaryota</taxon>
        <taxon>Discoba</taxon>
        <taxon>Euglenozoa</taxon>
        <taxon>Kinetoplastea</taxon>
        <taxon>Metakinetoplastina</taxon>
        <taxon>Trypanosomatida</taxon>
        <taxon>Trypanosomatidae</taxon>
        <taxon>Trypanosoma</taxon>
        <taxon>Herpetosoma</taxon>
    </lineage>
</organism>